<feature type="compositionally biased region" description="Pro residues" evidence="1">
    <location>
        <begin position="202"/>
        <end position="216"/>
    </location>
</feature>
<dbReference type="SUPFAM" id="SSF55073">
    <property type="entry name" value="Nucleotide cyclase"/>
    <property type="match status" value="1"/>
</dbReference>
<dbReference type="InterPro" id="IPR043128">
    <property type="entry name" value="Rev_trsase/Diguanyl_cyclase"/>
</dbReference>
<dbReference type="GO" id="GO:0005886">
    <property type="term" value="C:plasma membrane"/>
    <property type="evidence" value="ECO:0007669"/>
    <property type="project" value="TreeGrafter"/>
</dbReference>
<dbReference type="PANTHER" id="PTHR45138:SF9">
    <property type="entry name" value="DIGUANYLATE CYCLASE DGCM-RELATED"/>
    <property type="match status" value="1"/>
</dbReference>
<keyword evidence="4" id="KW-1185">Reference proteome</keyword>
<proteinExistence type="predicted"/>
<accession>A0A6C7E8F5</accession>
<evidence type="ECO:0000313" key="4">
    <source>
        <dbReference type="Proteomes" id="UP000011863"/>
    </source>
</evidence>
<feature type="region of interest" description="Disordered" evidence="1">
    <location>
        <begin position="162"/>
        <end position="231"/>
    </location>
</feature>
<dbReference type="Gene3D" id="3.30.70.270">
    <property type="match status" value="1"/>
</dbReference>
<evidence type="ECO:0000256" key="1">
    <source>
        <dbReference type="SAM" id="MobiDB-lite"/>
    </source>
</evidence>
<dbReference type="SMART" id="SM00267">
    <property type="entry name" value="GGDEF"/>
    <property type="match status" value="1"/>
</dbReference>
<dbReference type="CDD" id="cd01949">
    <property type="entry name" value="GGDEF"/>
    <property type="match status" value="1"/>
</dbReference>
<dbReference type="RefSeq" id="WP_015442244.1">
    <property type="nucleotide sequence ID" value="NC_020520.1"/>
</dbReference>
<dbReference type="Proteomes" id="UP000011863">
    <property type="component" value="Chromosome"/>
</dbReference>
<feature type="domain" description="GGDEF" evidence="2">
    <location>
        <begin position="41"/>
        <end position="169"/>
    </location>
</feature>
<dbReference type="EMBL" id="AP012057">
    <property type="protein sequence ID" value="BAN02997.1"/>
    <property type="molecule type" value="Genomic_DNA"/>
</dbReference>
<reference evidence="3 4" key="1">
    <citation type="journal article" date="2013" name="Int. J. Syst. Evol. Microbiol.">
        <title>Ilumatobacter nonamiense sp. nov. and Ilumatobacter coccineum sp. nov., isolated from seashore sand.</title>
        <authorList>
            <person name="Matsumoto A."/>
            <person name="Kasai H."/>
            <person name="Matsuo Y."/>
            <person name="Shizuri Y."/>
            <person name="Ichikawa N."/>
            <person name="Fujita N."/>
            <person name="Omura S."/>
            <person name="Takahashi Y."/>
        </authorList>
    </citation>
    <scope>NUCLEOTIDE SEQUENCE [LARGE SCALE GENOMIC DNA]</scope>
    <source>
        <strain evidence="4">NBRC 103263 / KCTC 29153 / YM16-304</strain>
    </source>
</reference>
<dbReference type="PROSITE" id="PS50887">
    <property type="entry name" value="GGDEF"/>
    <property type="match status" value="1"/>
</dbReference>
<evidence type="ECO:0000313" key="3">
    <source>
        <dbReference type="EMBL" id="BAN02997.1"/>
    </source>
</evidence>
<sequence length="231" mass="24334">MSFSFRRSKKQEDVIVDRVTGAFNRRQLDEDIAAGIDTSGQSTATLMIDVDEFDTYNGKRGNAKGDQVLERVAWVIMATVRTTDVVYRHEASTFCVLLPSTSDTDAVAVADRIQMNVAKMPLLSECGVTIKVGVASGAAGDVKDAVDRAVRALDEAVRTGQPRILNAEAAQSTPDSLTPPPAMPDPAMRPPGPIVESAPAALAPPPPEAPFAPPVAAPLDAISPPPPPSLP</sequence>
<dbReference type="InterPro" id="IPR029787">
    <property type="entry name" value="Nucleotide_cyclase"/>
</dbReference>
<dbReference type="PANTHER" id="PTHR45138">
    <property type="entry name" value="REGULATORY COMPONENTS OF SENSORY TRANSDUCTION SYSTEM"/>
    <property type="match status" value="1"/>
</dbReference>
<dbReference type="NCBIfam" id="TIGR00254">
    <property type="entry name" value="GGDEF"/>
    <property type="match status" value="1"/>
</dbReference>
<dbReference type="AlphaFoldDB" id="A0A6C7E8F5"/>
<dbReference type="GO" id="GO:0052621">
    <property type="term" value="F:diguanylate cyclase activity"/>
    <property type="evidence" value="ECO:0007669"/>
    <property type="project" value="TreeGrafter"/>
</dbReference>
<feature type="compositionally biased region" description="Pro residues" evidence="1">
    <location>
        <begin position="177"/>
        <end position="193"/>
    </location>
</feature>
<dbReference type="Pfam" id="PF00990">
    <property type="entry name" value="GGDEF"/>
    <property type="match status" value="1"/>
</dbReference>
<dbReference type="KEGG" id="aym:YM304_26830"/>
<dbReference type="OrthoDB" id="23692at2"/>
<dbReference type="GO" id="GO:0043709">
    <property type="term" value="P:cell adhesion involved in single-species biofilm formation"/>
    <property type="evidence" value="ECO:0007669"/>
    <property type="project" value="TreeGrafter"/>
</dbReference>
<gene>
    <name evidence="3" type="ORF">YM304_26830</name>
</gene>
<dbReference type="InterPro" id="IPR050469">
    <property type="entry name" value="Diguanylate_Cyclase"/>
</dbReference>
<protein>
    <recommendedName>
        <fullName evidence="2">GGDEF domain-containing protein</fullName>
    </recommendedName>
</protein>
<evidence type="ECO:0000259" key="2">
    <source>
        <dbReference type="PROSITE" id="PS50887"/>
    </source>
</evidence>
<dbReference type="InterPro" id="IPR000160">
    <property type="entry name" value="GGDEF_dom"/>
</dbReference>
<name>A0A6C7E8F5_ILUCY</name>
<dbReference type="GO" id="GO:1902201">
    <property type="term" value="P:negative regulation of bacterial-type flagellum-dependent cell motility"/>
    <property type="evidence" value="ECO:0007669"/>
    <property type="project" value="TreeGrafter"/>
</dbReference>
<organism evidence="3 4">
    <name type="scientific">Ilumatobacter coccineus (strain NBRC 103263 / KCTC 29153 / YM16-304)</name>
    <dbReference type="NCBI Taxonomy" id="1313172"/>
    <lineage>
        <taxon>Bacteria</taxon>
        <taxon>Bacillati</taxon>
        <taxon>Actinomycetota</taxon>
        <taxon>Acidimicrobiia</taxon>
        <taxon>Acidimicrobiales</taxon>
        <taxon>Ilumatobacteraceae</taxon>
        <taxon>Ilumatobacter</taxon>
    </lineage>
</organism>